<dbReference type="EMBL" id="CP002584">
    <property type="protein sequence ID" value="ADZ81469.1"/>
    <property type="molecule type" value="Genomic_DNA"/>
</dbReference>
<evidence type="ECO:0000259" key="4">
    <source>
        <dbReference type="Pfam" id="PF14905"/>
    </source>
</evidence>
<dbReference type="PATRIC" id="fig|743722.3.peg.5263"/>
<dbReference type="PANTHER" id="PTHR40980">
    <property type="entry name" value="PLUG DOMAIN-CONTAINING PROTEIN"/>
    <property type="match status" value="1"/>
</dbReference>
<organism evidence="5">
    <name type="scientific">Sphingobacterium sp. (strain 21)</name>
    <dbReference type="NCBI Taxonomy" id="743722"/>
    <lineage>
        <taxon>Bacteria</taxon>
        <taxon>Pseudomonadati</taxon>
        <taxon>Bacteroidota</taxon>
        <taxon>Sphingobacteriia</taxon>
        <taxon>Sphingobacteriales</taxon>
        <taxon>Sphingobacteriaceae</taxon>
        <taxon>Sphingobacterium</taxon>
    </lineage>
</organism>
<proteinExistence type="predicted"/>
<dbReference type="eggNOG" id="COG4771">
    <property type="taxonomic scope" value="Bacteria"/>
</dbReference>
<comment type="subcellular location">
    <subcellularLocation>
        <location evidence="1">Cell outer membrane</location>
    </subcellularLocation>
</comment>
<dbReference type="Pfam" id="PF13620">
    <property type="entry name" value="CarboxypepD_reg"/>
    <property type="match status" value="1"/>
</dbReference>
<name>F4C9T4_SPHS2</name>
<feature type="domain" description="Outer membrane protein beta-barrel" evidence="4">
    <location>
        <begin position="348"/>
        <end position="746"/>
    </location>
</feature>
<dbReference type="PANTHER" id="PTHR40980:SF4">
    <property type="entry name" value="TONB-DEPENDENT RECEPTOR-LIKE BETA-BARREL DOMAIN-CONTAINING PROTEIN"/>
    <property type="match status" value="1"/>
</dbReference>
<dbReference type="STRING" id="743722.Sph21_4965"/>
<evidence type="ECO:0000256" key="3">
    <source>
        <dbReference type="ARBA" id="ARBA00023237"/>
    </source>
</evidence>
<evidence type="ECO:0000256" key="1">
    <source>
        <dbReference type="ARBA" id="ARBA00004442"/>
    </source>
</evidence>
<dbReference type="KEGG" id="shg:Sph21_4965"/>
<dbReference type="AlphaFoldDB" id="F4C9T4"/>
<dbReference type="InterPro" id="IPR013784">
    <property type="entry name" value="Carb-bd-like_fold"/>
</dbReference>
<dbReference type="GO" id="GO:0030246">
    <property type="term" value="F:carbohydrate binding"/>
    <property type="evidence" value="ECO:0007669"/>
    <property type="project" value="InterPro"/>
</dbReference>
<dbReference type="Gene3D" id="2.60.40.1120">
    <property type="entry name" value="Carboxypeptidase-like, regulatory domain"/>
    <property type="match status" value="1"/>
</dbReference>
<dbReference type="OrthoDB" id="606851at2"/>
<evidence type="ECO:0000313" key="5">
    <source>
        <dbReference type="EMBL" id="ADZ81469.1"/>
    </source>
</evidence>
<dbReference type="HOGENOM" id="CLU_017617_1_0_10"/>
<dbReference type="GO" id="GO:0009279">
    <property type="term" value="C:cell outer membrane"/>
    <property type="evidence" value="ECO:0007669"/>
    <property type="project" value="UniProtKB-SubCell"/>
</dbReference>
<gene>
    <name evidence="5" type="ordered locus">Sph21_4965</name>
</gene>
<dbReference type="Gene3D" id="2.40.170.20">
    <property type="entry name" value="TonB-dependent receptor, beta-barrel domain"/>
    <property type="match status" value="1"/>
</dbReference>
<dbReference type="SUPFAM" id="SSF56935">
    <property type="entry name" value="Porins"/>
    <property type="match status" value="1"/>
</dbReference>
<keyword evidence="3" id="KW-0998">Cell outer membrane</keyword>
<protein>
    <submittedName>
        <fullName evidence="5">TonB-dependent receptor</fullName>
    </submittedName>
</protein>
<dbReference type="InterPro" id="IPR041700">
    <property type="entry name" value="OMP_b-brl_3"/>
</dbReference>
<keyword evidence="2" id="KW-0472">Membrane</keyword>
<evidence type="ECO:0000256" key="2">
    <source>
        <dbReference type="ARBA" id="ARBA00023136"/>
    </source>
</evidence>
<dbReference type="Pfam" id="PF14905">
    <property type="entry name" value="OMP_b-brl_3"/>
    <property type="match status" value="1"/>
</dbReference>
<sequence length="769" mass="87241">MFYYFYSNAQYTIKGSVSYISGTSVSGASVTLNGKESPPSLTYTDDQGLFVYQGVHGGQYMLVVSIPGASDTTKVALQGDTTIAIRIRQRQLDEVVVNVKKPLIQREVDRFVFNVDNSYALRGTDIFDALKTAPLVKINDDQLSIVGKSGVSLMMNGKILKLPAAEIVNYLRTIRTDDVSRIEVITTPPSNFEAEGNSGIINIVTKKRQTDGLNGSASISARQATYSGFRSNAGLNLKAGKLNLSAQLFRNDGKIKSQEYLDNPDRLSEDNIRKDRTKNLGGNLEIGYEIDPDNTVGLQYYLSNGSTKSDISTISNYFGNGGTDSILSTQGLLNDERMVHTANIFYEHKLDSTGKRLNFAANYNDNEPDNSLNFNTSNLESGYKQNVKTFGDLRYRIVSAQGDSELPFGSFKMTTGIKFTNILNTSDVKYFDLVNETYVLNNTKSNKFRYRENNYAAYLDFQKTIGEKFEIKTGIRYEYTDIEGHSPEEGTRQSNRYGNVFPTMFITYSANDNQKLSFNYTKRISRPSFNMLNPFKWYNNPYSYSQGNPLLSPSYNQNLELSWVNERAGLSASLYLQKTTDGFGQLTFLDESVLTSRYENYFKQYTTGLNINYVFEKLNWWQSDLSVNLYHVNSKEIQEGIGVRSQWSCYIQSNNTLFLDEGKSNMLFVNYAHNFPEVGDNTKYFTHAYLDIGAASALFKKKVNVRLMLEDVFSQYWMRGVMYMENNNFNFRNYYDARRLSLTFTYNFGGKKADISTPSVDFEENNRAN</sequence>
<keyword evidence="5" id="KW-0675">Receptor</keyword>
<dbReference type="SUPFAM" id="SSF49452">
    <property type="entry name" value="Starch-binding domain-like"/>
    <property type="match status" value="1"/>
</dbReference>
<dbReference type="InterPro" id="IPR036942">
    <property type="entry name" value="Beta-barrel_TonB_sf"/>
</dbReference>
<accession>F4C9T4</accession>
<reference evidence="5" key="1">
    <citation type="submission" date="2011-03" db="EMBL/GenBank/DDBJ databases">
        <title>Complete sequence of Sphingobacterium sp. 21.</title>
        <authorList>
            <consortium name="US DOE Joint Genome Institute"/>
            <person name="Lucas S."/>
            <person name="Copeland A."/>
            <person name="Lapidus A."/>
            <person name="Cheng J.-F."/>
            <person name="Goodwin L."/>
            <person name="Pitluck S."/>
            <person name="Davenport K."/>
            <person name="Detter J.C."/>
            <person name="Han C."/>
            <person name="Tapia R."/>
            <person name="Land M."/>
            <person name="Hauser L."/>
            <person name="Kyrpides N."/>
            <person name="Ivanova N."/>
            <person name="Ovchinnikova G."/>
            <person name="Pagani I."/>
            <person name="Siebers A.K."/>
            <person name="Allgaier M."/>
            <person name="Thelen M.P."/>
            <person name="Hugenholtz P."/>
            <person name="Woyke T."/>
        </authorList>
    </citation>
    <scope>NUCLEOTIDE SEQUENCE</scope>
    <source>
        <strain evidence="5">21</strain>
    </source>
</reference>